<gene>
    <name evidence="1" type="primary">NCL1_42224</name>
    <name evidence="1" type="ORF">TNCV_1364371</name>
</gene>
<keyword evidence="2" id="KW-1185">Reference proteome</keyword>
<sequence length="113" mass="13088">MVSWEYLWPTLRCIREAGVSPLLSIGWWYLSSVSPKRHCCRVIVADKRCRVYPLDPRPDAVALHSECTSGKRRAWYLPDDRHTDSLVELRGGWRHARMKMFFHAYGSKSAVPG</sequence>
<protein>
    <submittedName>
        <fullName evidence="1">Uncharacterized protein</fullName>
    </submittedName>
</protein>
<dbReference type="Proteomes" id="UP000887159">
    <property type="component" value="Unassembled WGS sequence"/>
</dbReference>
<organism evidence="1 2">
    <name type="scientific">Trichonephila clavipes</name>
    <name type="common">Golden silk orbweaver</name>
    <name type="synonym">Nephila clavipes</name>
    <dbReference type="NCBI Taxonomy" id="2585209"/>
    <lineage>
        <taxon>Eukaryota</taxon>
        <taxon>Metazoa</taxon>
        <taxon>Ecdysozoa</taxon>
        <taxon>Arthropoda</taxon>
        <taxon>Chelicerata</taxon>
        <taxon>Arachnida</taxon>
        <taxon>Araneae</taxon>
        <taxon>Araneomorphae</taxon>
        <taxon>Entelegynae</taxon>
        <taxon>Araneoidea</taxon>
        <taxon>Nephilidae</taxon>
        <taxon>Trichonephila</taxon>
    </lineage>
</organism>
<dbReference type="AlphaFoldDB" id="A0A8X6S140"/>
<dbReference type="EMBL" id="BMAU01021224">
    <property type="protein sequence ID" value="GFY01032.1"/>
    <property type="molecule type" value="Genomic_DNA"/>
</dbReference>
<reference evidence="1" key="1">
    <citation type="submission" date="2020-08" db="EMBL/GenBank/DDBJ databases">
        <title>Multicomponent nature underlies the extraordinary mechanical properties of spider dragline silk.</title>
        <authorList>
            <person name="Kono N."/>
            <person name="Nakamura H."/>
            <person name="Mori M."/>
            <person name="Yoshida Y."/>
            <person name="Ohtoshi R."/>
            <person name="Malay A.D."/>
            <person name="Moran D.A.P."/>
            <person name="Tomita M."/>
            <person name="Numata K."/>
            <person name="Arakawa K."/>
        </authorList>
    </citation>
    <scope>NUCLEOTIDE SEQUENCE</scope>
</reference>
<name>A0A8X6S140_TRICX</name>
<comment type="caution">
    <text evidence="1">The sequence shown here is derived from an EMBL/GenBank/DDBJ whole genome shotgun (WGS) entry which is preliminary data.</text>
</comment>
<evidence type="ECO:0000313" key="1">
    <source>
        <dbReference type="EMBL" id="GFY01032.1"/>
    </source>
</evidence>
<accession>A0A8X6S140</accession>
<evidence type="ECO:0000313" key="2">
    <source>
        <dbReference type="Proteomes" id="UP000887159"/>
    </source>
</evidence>
<proteinExistence type="predicted"/>